<feature type="domain" description="Soluble ligand binding" evidence="4">
    <location>
        <begin position="322"/>
        <end position="372"/>
    </location>
</feature>
<feature type="domain" description="Polysaccharide export protein N-terminal" evidence="3">
    <location>
        <begin position="67"/>
        <end position="139"/>
    </location>
</feature>
<dbReference type="AlphaFoldDB" id="A0A841GNZ5"/>
<reference evidence="5 6" key="1">
    <citation type="submission" date="2020-08" db="EMBL/GenBank/DDBJ databases">
        <title>Genomic Encyclopedia of Type Strains, Phase IV (KMG-IV): sequencing the most valuable type-strain genomes for metagenomic binning, comparative biology and taxonomic classification.</title>
        <authorList>
            <person name="Goeker M."/>
        </authorList>
    </citation>
    <scope>NUCLEOTIDE SEQUENCE [LARGE SCALE GENOMIC DNA]</scope>
    <source>
        <strain evidence="5 6">DSM 29007</strain>
    </source>
</reference>
<dbReference type="Gene3D" id="3.30.1950.10">
    <property type="entry name" value="wza like domain"/>
    <property type="match status" value="1"/>
</dbReference>
<dbReference type="GO" id="GO:0015159">
    <property type="term" value="F:polysaccharide transmembrane transporter activity"/>
    <property type="evidence" value="ECO:0007669"/>
    <property type="project" value="InterPro"/>
</dbReference>
<dbReference type="RefSeq" id="WP_170030861.1">
    <property type="nucleotide sequence ID" value="NZ_JABDTL010000001.1"/>
</dbReference>
<name>A0A841GNZ5_9BACT</name>
<dbReference type="PANTHER" id="PTHR33619:SF3">
    <property type="entry name" value="POLYSACCHARIDE EXPORT PROTEIN GFCE-RELATED"/>
    <property type="match status" value="1"/>
</dbReference>
<feature type="signal peptide" evidence="2">
    <location>
        <begin position="1"/>
        <end position="27"/>
    </location>
</feature>
<dbReference type="Pfam" id="PF02563">
    <property type="entry name" value="Poly_export"/>
    <property type="match status" value="1"/>
</dbReference>
<dbReference type="Pfam" id="PF10531">
    <property type="entry name" value="SLBB"/>
    <property type="match status" value="2"/>
</dbReference>
<dbReference type="InterPro" id="IPR049712">
    <property type="entry name" value="Poly_export"/>
</dbReference>
<organism evidence="5 6">
    <name type="scientific">Longimicrobium terrae</name>
    <dbReference type="NCBI Taxonomy" id="1639882"/>
    <lineage>
        <taxon>Bacteria</taxon>
        <taxon>Pseudomonadati</taxon>
        <taxon>Gemmatimonadota</taxon>
        <taxon>Longimicrobiia</taxon>
        <taxon>Longimicrobiales</taxon>
        <taxon>Longimicrobiaceae</taxon>
        <taxon>Longimicrobium</taxon>
    </lineage>
</organism>
<comment type="caution">
    <text evidence="5">The sequence shown here is derived from an EMBL/GenBank/DDBJ whole genome shotgun (WGS) entry which is preliminary data.</text>
</comment>
<feature type="chain" id="PRO_5032541199" evidence="2">
    <location>
        <begin position="28"/>
        <end position="546"/>
    </location>
</feature>
<evidence type="ECO:0000259" key="4">
    <source>
        <dbReference type="Pfam" id="PF10531"/>
    </source>
</evidence>
<proteinExistence type="predicted"/>
<gene>
    <name evidence="5" type="ORF">HNQ61_000231</name>
</gene>
<keyword evidence="1 2" id="KW-0732">Signal</keyword>
<sequence length="546" mass="58297">MRRRIDGYLRGWAVCLAALVLAAPAAAQVTTPAPAPAAPAAPAPSSVGQAGMAVSSGAPLLDAPVSRAQYLLGAGDVVTVSLTGTLNRVWEVPVSPEGALVVPELGVTRVLNLNLDQAQARVRDLVQRYYQGVTVSLTLAETRRFRVFLVGGVPDPGARVASAATRVSDLVPVDVVNGVVRRNVVVRRSAGDSIIADLVRFRQAGDLDANPPLREGDVVVVPTIERTVEIYGRVHFPGRYEFRAGESLADLLMLANAGGDFPANAADTVRVTRFLGAEQREFHTFSRAEAIGVAGRAFRLRPADAVYIAQLTNFQEQRTALVIGQVVRQGTYPIRPGVTTVRELVQLAGGFTPEASLVDATLRRRQRVGGSGGNVLGDLQGVPPELLSSDERRLLQARGQGDPNVVVLDFQRLFAAGGDALDQVLEAGDELVIPLRRTGVTVLGAVGQPGLIQYVEGRTAEDYIRLAGGYNRRADRGEVTVFGAQFGSRTQLGDVRAIVPGDQIVVPFRERRNPLQTLQSAQSIISTISGVALTIIAFRQIFPRDP</sequence>
<dbReference type="InterPro" id="IPR019554">
    <property type="entry name" value="Soluble_ligand-bd"/>
</dbReference>
<dbReference type="PANTHER" id="PTHR33619">
    <property type="entry name" value="POLYSACCHARIDE EXPORT PROTEIN GFCE-RELATED"/>
    <property type="match status" value="1"/>
</dbReference>
<feature type="domain" description="Soluble ligand binding" evidence="4">
    <location>
        <begin position="440"/>
        <end position="481"/>
    </location>
</feature>
<protein>
    <submittedName>
        <fullName evidence="5">Protein involved in polysaccharide export with SLBB domain</fullName>
    </submittedName>
</protein>
<evidence type="ECO:0000313" key="6">
    <source>
        <dbReference type="Proteomes" id="UP000582837"/>
    </source>
</evidence>
<evidence type="ECO:0000256" key="1">
    <source>
        <dbReference type="ARBA" id="ARBA00022729"/>
    </source>
</evidence>
<dbReference type="InterPro" id="IPR003715">
    <property type="entry name" value="Poly_export_N"/>
</dbReference>
<evidence type="ECO:0000256" key="2">
    <source>
        <dbReference type="SAM" id="SignalP"/>
    </source>
</evidence>
<keyword evidence="6" id="KW-1185">Reference proteome</keyword>
<dbReference type="Proteomes" id="UP000582837">
    <property type="component" value="Unassembled WGS sequence"/>
</dbReference>
<accession>A0A841GNZ5</accession>
<dbReference type="EMBL" id="JACHIA010000001">
    <property type="protein sequence ID" value="MBB6068620.1"/>
    <property type="molecule type" value="Genomic_DNA"/>
</dbReference>
<evidence type="ECO:0000259" key="3">
    <source>
        <dbReference type="Pfam" id="PF02563"/>
    </source>
</evidence>
<dbReference type="Gene3D" id="3.10.560.10">
    <property type="entry name" value="Outer membrane lipoprotein wza domain like"/>
    <property type="match status" value="4"/>
</dbReference>
<evidence type="ECO:0000313" key="5">
    <source>
        <dbReference type="EMBL" id="MBB6068620.1"/>
    </source>
</evidence>